<name>A0A9Q0BLB4_9MUSC</name>
<dbReference type="PANTHER" id="PTHR21391">
    <property type="entry name" value="AT04489P-RELATED"/>
    <property type="match status" value="1"/>
</dbReference>
<accession>A0A9Q0BLB4</accession>
<feature type="region of interest" description="Disordered" evidence="1">
    <location>
        <begin position="609"/>
        <end position="636"/>
    </location>
</feature>
<comment type="caution">
    <text evidence="2">The sequence shown here is derived from an EMBL/GenBank/DDBJ whole genome shotgun (WGS) entry which is preliminary data.</text>
</comment>
<evidence type="ECO:0000313" key="2">
    <source>
        <dbReference type="EMBL" id="KAI8036081.1"/>
    </source>
</evidence>
<proteinExistence type="predicted"/>
<gene>
    <name evidence="2" type="ORF">M5D96_011175</name>
</gene>
<evidence type="ECO:0000256" key="1">
    <source>
        <dbReference type="SAM" id="MobiDB-lite"/>
    </source>
</evidence>
<sequence length="636" mass="74159">MSWTSGLANGGVLAPLLPQLRPWQRVDWRSCMQSQIYGDWGIFYNRRQLKRSALDSFGRAMTVCKEAAPPPAPPSCPMARNTGPAHLRSCFDAEAGVCRGDYKSLFLRSRCQRSMARPELALLDVRRAQRALELFRRPNEACALVATGIIAEKCDALVDANEFESGLTTLHLEGRPFGGQFADSRFRQIKQKILGVFDDTLGESLRPFMQQHCEVLGEVARRQKELAAQVPRPLWKEMRERGQCDVQSVLVKAPVQLTPLEKARRRLSERLYNYNYMGRSAVDVALLRHLRSDRNFLDPLRLMTTAPLRQLSEEQYTIVRRFMVQMMHARNPLYNRLYTMQRHGRIGEQERRQRRREMHLFHAQYQTRRDCLRMLHELHRRRREGRDPEGLSDYVERTMSAHFELKTQRTLPWKWEFLNDVYNTLALAYCDRCTVPDNVDFLEAQNRHILYQFRSEKVRDMTVSLGGSNIYLEIGREKERHSRINQKLEHLGNRLRHSRYPIERSYLLFEIARCHFKGSRFDKCLMVVQKAFNEARSCNSLIWRFNSVFLGCQVHAVLNRFEKLKESLAKARQLASDLKSPKLVAFIAICINVNNYELEIRRLRQSDMSMRKSRKRSPISTATPMSSQASSSSVLL</sequence>
<organism evidence="2 3">
    <name type="scientific">Drosophila gunungcola</name>
    <name type="common">fruit fly</name>
    <dbReference type="NCBI Taxonomy" id="103775"/>
    <lineage>
        <taxon>Eukaryota</taxon>
        <taxon>Metazoa</taxon>
        <taxon>Ecdysozoa</taxon>
        <taxon>Arthropoda</taxon>
        <taxon>Hexapoda</taxon>
        <taxon>Insecta</taxon>
        <taxon>Pterygota</taxon>
        <taxon>Neoptera</taxon>
        <taxon>Endopterygota</taxon>
        <taxon>Diptera</taxon>
        <taxon>Brachycera</taxon>
        <taxon>Muscomorpha</taxon>
        <taxon>Ephydroidea</taxon>
        <taxon>Drosophilidae</taxon>
        <taxon>Drosophila</taxon>
        <taxon>Sophophora</taxon>
    </lineage>
</organism>
<dbReference type="OrthoDB" id="7752111at2759"/>
<protein>
    <recommendedName>
        <fullName evidence="4">Tetratricopeptide repeat protein 25</fullName>
    </recommendedName>
</protein>
<keyword evidence="3" id="KW-1185">Reference proteome</keyword>
<dbReference type="EMBL" id="JAMKOV010000024">
    <property type="protein sequence ID" value="KAI8036081.1"/>
    <property type="molecule type" value="Genomic_DNA"/>
</dbReference>
<dbReference type="PANTHER" id="PTHR21391:SF0">
    <property type="entry name" value="AT04489P-RELATED"/>
    <property type="match status" value="1"/>
</dbReference>
<dbReference type="Proteomes" id="UP001059596">
    <property type="component" value="Unassembled WGS sequence"/>
</dbReference>
<feature type="compositionally biased region" description="Low complexity" evidence="1">
    <location>
        <begin position="620"/>
        <end position="636"/>
    </location>
</feature>
<reference evidence="2" key="1">
    <citation type="journal article" date="2023" name="Genome Biol. Evol.">
        <title>Long-read-based Genome Assembly of Drosophila gunungcola Reveals Fewer Chemosensory Genes in Flower-breeding Species.</title>
        <authorList>
            <person name="Negi A."/>
            <person name="Liao B.Y."/>
            <person name="Yeh S.D."/>
        </authorList>
    </citation>
    <scope>NUCLEOTIDE SEQUENCE</scope>
    <source>
        <strain evidence="2">Sukarami</strain>
    </source>
</reference>
<evidence type="ECO:0000313" key="3">
    <source>
        <dbReference type="Proteomes" id="UP001059596"/>
    </source>
</evidence>
<evidence type="ECO:0008006" key="4">
    <source>
        <dbReference type="Google" id="ProtNLM"/>
    </source>
</evidence>
<dbReference type="AlphaFoldDB" id="A0A9Q0BLB4"/>